<organism evidence="2 3">
    <name type="scientific">Flavobacterium kayseriense</name>
    <dbReference type="NCBI Taxonomy" id="2764714"/>
    <lineage>
        <taxon>Bacteria</taxon>
        <taxon>Pseudomonadati</taxon>
        <taxon>Bacteroidota</taxon>
        <taxon>Flavobacteriia</taxon>
        <taxon>Flavobacteriales</taxon>
        <taxon>Flavobacteriaceae</taxon>
        <taxon>Flavobacterium</taxon>
    </lineage>
</organism>
<keyword evidence="3" id="KW-1185">Reference proteome</keyword>
<protein>
    <submittedName>
        <fullName evidence="2">GNAT family N-acetyltransferase</fullName>
    </submittedName>
</protein>
<dbReference type="InterPro" id="IPR000182">
    <property type="entry name" value="GNAT_dom"/>
</dbReference>
<dbReference type="SUPFAM" id="SSF55729">
    <property type="entry name" value="Acyl-CoA N-acyltransferases (Nat)"/>
    <property type="match status" value="1"/>
</dbReference>
<dbReference type="InterPro" id="IPR016181">
    <property type="entry name" value="Acyl_CoA_acyltransferase"/>
</dbReference>
<comment type="caution">
    <text evidence="2">The sequence shown here is derived from an EMBL/GenBank/DDBJ whole genome shotgun (WGS) entry which is preliminary data.</text>
</comment>
<dbReference type="CDD" id="cd04301">
    <property type="entry name" value="NAT_SF"/>
    <property type="match status" value="1"/>
</dbReference>
<evidence type="ECO:0000313" key="2">
    <source>
        <dbReference type="EMBL" id="MBC5842472.1"/>
    </source>
</evidence>
<proteinExistence type="predicted"/>
<dbReference type="EMBL" id="JACRUJ010000005">
    <property type="protein sequence ID" value="MBC5842472.1"/>
    <property type="molecule type" value="Genomic_DNA"/>
</dbReference>
<evidence type="ECO:0000259" key="1">
    <source>
        <dbReference type="PROSITE" id="PS51186"/>
    </source>
</evidence>
<gene>
    <name evidence="2" type="ORF">H8R23_13730</name>
</gene>
<feature type="domain" description="N-acetyltransferase" evidence="1">
    <location>
        <begin position="2"/>
        <end position="161"/>
    </location>
</feature>
<dbReference type="RefSeq" id="WP_187010969.1">
    <property type="nucleotide sequence ID" value="NZ_JACRUI010000005.1"/>
</dbReference>
<name>A0ABR7JAA8_9FLAO</name>
<dbReference type="Pfam" id="PF13673">
    <property type="entry name" value="Acetyltransf_10"/>
    <property type="match status" value="1"/>
</dbReference>
<evidence type="ECO:0000313" key="3">
    <source>
        <dbReference type="Proteomes" id="UP000629963"/>
    </source>
</evidence>
<dbReference type="Proteomes" id="UP000629963">
    <property type="component" value="Unassembled WGS sequence"/>
</dbReference>
<accession>A0ABR7JAA8</accession>
<dbReference type="PROSITE" id="PS51186">
    <property type="entry name" value="GNAT"/>
    <property type="match status" value="1"/>
</dbReference>
<dbReference type="Gene3D" id="3.40.630.30">
    <property type="match status" value="1"/>
</dbReference>
<reference evidence="2 3" key="1">
    <citation type="submission" date="2020-08" db="EMBL/GenBank/DDBJ databases">
        <title>Description of novel Flavobacterium F-380 isolate.</title>
        <authorList>
            <person name="Saticioglu I.B."/>
            <person name="Duman M."/>
            <person name="Altun S."/>
        </authorList>
    </citation>
    <scope>NUCLEOTIDE SEQUENCE [LARGE SCALE GENOMIC DNA]</scope>
    <source>
        <strain evidence="2 3">F-380</strain>
    </source>
</reference>
<sequence length="166" mass="19116">MIIIIEAALTDLPIIKDLAYKIWPSTYGSILSEKQIVYMLASFYSEECLKENVIDKGHRFLLVKKDEKSIGFAAYEHNYLNQLVTRVHKVYMLPETQGKGYGKLVFDRIGTIAINNKMGALSLNVNRFNTALQFYQKLGFVIVREEDIALDHGYLMEDYVLEKKLV</sequence>